<evidence type="ECO:0000256" key="3">
    <source>
        <dbReference type="ARBA" id="ARBA00022932"/>
    </source>
</evidence>
<evidence type="ECO:0000256" key="1">
    <source>
        <dbReference type="ARBA" id="ARBA00009762"/>
    </source>
</evidence>
<evidence type="ECO:0000256" key="7">
    <source>
        <dbReference type="ARBA" id="ARBA00047303"/>
    </source>
</evidence>
<dbReference type="GO" id="GO:0042276">
    <property type="term" value="P:error-prone translesion synthesis"/>
    <property type="evidence" value="ECO:0007669"/>
    <property type="project" value="InterPro"/>
</dbReference>
<comment type="catalytic activity">
    <reaction evidence="7">
        <text>DNA(n) + a 2'-deoxyribonucleoside 5'-triphosphate = DNA(n+1) + diphosphate</text>
        <dbReference type="Rhea" id="RHEA:22508"/>
        <dbReference type="Rhea" id="RHEA-COMP:17339"/>
        <dbReference type="Rhea" id="RHEA-COMP:17340"/>
        <dbReference type="ChEBI" id="CHEBI:33019"/>
        <dbReference type="ChEBI" id="CHEBI:61560"/>
        <dbReference type="ChEBI" id="CHEBI:173112"/>
        <dbReference type="EC" id="2.7.7.7"/>
    </reaction>
    <physiologicalReaction direction="left-to-right" evidence="7">
        <dbReference type="Rhea" id="RHEA:22509"/>
    </physiologicalReaction>
</comment>
<dbReference type="Proteomes" id="UP000838412">
    <property type="component" value="Chromosome 12"/>
</dbReference>
<dbReference type="EC" id="2.7.7.7" evidence="2"/>
<gene>
    <name evidence="9" type="primary">PRIMPOL</name>
    <name evidence="9" type="ORF">BLAG_LOCUS5238</name>
</gene>
<comment type="catalytic activity">
    <reaction evidence="5">
        <text>ssDNA + n NTP = ssDNA/pppN(pN)n-1 hybrid + (n-1) diphosphate.</text>
        <dbReference type="EC" id="2.7.7.102"/>
    </reaction>
</comment>
<dbReference type="GO" id="GO:0009411">
    <property type="term" value="P:response to UV"/>
    <property type="evidence" value="ECO:0007669"/>
    <property type="project" value="TreeGrafter"/>
</dbReference>
<dbReference type="GO" id="GO:0005634">
    <property type="term" value="C:nucleus"/>
    <property type="evidence" value="ECO:0007669"/>
    <property type="project" value="TreeGrafter"/>
</dbReference>
<proteinExistence type="inferred from homology"/>
<dbReference type="GO" id="GO:0003682">
    <property type="term" value="F:chromatin binding"/>
    <property type="evidence" value="ECO:0007669"/>
    <property type="project" value="TreeGrafter"/>
</dbReference>
<comment type="similarity">
    <text evidence="1">Belongs to the eukaryotic-type primase small subunit family.</text>
</comment>
<dbReference type="GO" id="GO:0006264">
    <property type="term" value="P:mitochondrial DNA replication"/>
    <property type="evidence" value="ECO:0007669"/>
    <property type="project" value="TreeGrafter"/>
</dbReference>
<feature type="region of interest" description="Disordered" evidence="8">
    <location>
        <begin position="23"/>
        <end position="54"/>
    </location>
</feature>
<evidence type="ECO:0000256" key="8">
    <source>
        <dbReference type="SAM" id="MobiDB-lite"/>
    </source>
</evidence>
<dbReference type="PANTHER" id="PTHR31399:SF0">
    <property type="entry name" value="DNA-DIRECTED PRIMASE_POLYMERASE PROTEIN"/>
    <property type="match status" value="1"/>
</dbReference>
<evidence type="ECO:0000313" key="10">
    <source>
        <dbReference type="Proteomes" id="UP000838412"/>
    </source>
</evidence>
<dbReference type="PANTHER" id="PTHR31399">
    <property type="entry name" value="DNA-DIRECTED PRIMASE / POLYMERASE PROTEIN"/>
    <property type="match status" value="1"/>
</dbReference>
<dbReference type="EC" id="2.7.7.102" evidence="6"/>
<organism evidence="9 10">
    <name type="scientific">Branchiostoma lanceolatum</name>
    <name type="common">Common lancelet</name>
    <name type="synonym">Amphioxus lanceolatum</name>
    <dbReference type="NCBI Taxonomy" id="7740"/>
    <lineage>
        <taxon>Eukaryota</taxon>
        <taxon>Metazoa</taxon>
        <taxon>Chordata</taxon>
        <taxon>Cephalochordata</taxon>
        <taxon>Leptocardii</taxon>
        <taxon>Amphioxiformes</taxon>
        <taxon>Branchiostomatidae</taxon>
        <taxon>Branchiostoma</taxon>
    </lineage>
</organism>
<dbReference type="OrthoDB" id="5988181at2759"/>
<dbReference type="EMBL" id="OV696697">
    <property type="protein sequence ID" value="CAH1241748.1"/>
    <property type="molecule type" value="Genomic_DNA"/>
</dbReference>
<evidence type="ECO:0000313" key="9">
    <source>
        <dbReference type="EMBL" id="CAH1241748.1"/>
    </source>
</evidence>
<evidence type="ECO:0000256" key="6">
    <source>
        <dbReference type="ARBA" id="ARBA00044768"/>
    </source>
</evidence>
<dbReference type="Pfam" id="PF03121">
    <property type="entry name" value="Herpes_UL52"/>
    <property type="match status" value="1"/>
</dbReference>
<keyword evidence="3" id="KW-0239">DNA-directed DNA polymerase</keyword>
<dbReference type="GO" id="GO:0005759">
    <property type="term" value="C:mitochondrial matrix"/>
    <property type="evidence" value="ECO:0007669"/>
    <property type="project" value="TreeGrafter"/>
</dbReference>
<dbReference type="AlphaFoldDB" id="A0A8J9YU15"/>
<keyword evidence="10" id="KW-1185">Reference proteome</keyword>
<dbReference type="InterPro" id="IPR044917">
    <property type="entry name" value="PRIMPOL"/>
</dbReference>
<dbReference type="GO" id="GO:0031297">
    <property type="term" value="P:replication fork processing"/>
    <property type="evidence" value="ECO:0007669"/>
    <property type="project" value="TreeGrafter"/>
</dbReference>
<evidence type="ECO:0000256" key="5">
    <source>
        <dbReference type="ARBA" id="ARBA00044677"/>
    </source>
</evidence>
<sequence length="210" mass="23668">MYRQHGPPGFSSDLKVLRCEGDKTSARRVRASCEGEDNSSGRESTEVADQLSGHSGSPYPEVDAYVVLQACRGGVHGGIRQWTYFSQGEVLMYDIAHNRWCENIGRPHRSNHIMLVADLKRQVWYQKCHDPVCRAQNYKSPERPLPAEVLPAFILEEDQLWDSGVEDEDLLSALTSQERSYEDVETDSGKQKWLLTSGNRIVAMTTIPGK</sequence>
<dbReference type="GO" id="GO:0003887">
    <property type="term" value="F:DNA-directed DNA polymerase activity"/>
    <property type="evidence" value="ECO:0007669"/>
    <property type="project" value="UniProtKB-KW"/>
</dbReference>
<keyword evidence="3" id="KW-0808">Transferase</keyword>
<keyword evidence="3" id="KW-0548">Nucleotidyltransferase</keyword>
<protein>
    <recommendedName>
        <fullName evidence="4">DNA-directed primase/polymerase protein</fullName>
        <ecNumber evidence="6">2.7.7.102</ecNumber>
        <ecNumber evidence="2">2.7.7.7</ecNumber>
    </recommendedName>
</protein>
<reference evidence="9" key="1">
    <citation type="submission" date="2022-01" db="EMBL/GenBank/DDBJ databases">
        <authorList>
            <person name="Braso-Vives M."/>
        </authorList>
    </citation>
    <scope>NUCLEOTIDE SEQUENCE</scope>
</reference>
<evidence type="ECO:0000256" key="4">
    <source>
        <dbReference type="ARBA" id="ARBA00026139"/>
    </source>
</evidence>
<accession>A0A8J9YU15</accession>
<evidence type="ECO:0000256" key="2">
    <source>
        <dbReference type="ARBA" id="ARBA00012417"/>
    </source>
</evidence>
<name>A0A8J9YU15_BRALA</name>